<dbReference type="AlphaFoldDB" id="A0A150X762"/>
<keyword evidence="1" id="KW-0812">Transmembrane</keyword>
<evidence type="ECO:0008006" key="4">
    <source>
        <dbReference type="Google" id="ProtNLM"/>
    </source>
</evidence>
<reference evidence="2" key="1">
    <citation type="submission" date="2016-01" db="EMBL/GenBank/DDBJ databases">
        <title>Genome sequencing of Roseivirga ehrenbergii KMM 6017.</title>
        <authorList>
            <person name="Selvaratnam C."/>
            <person name="Thevarajoo S."/>
            <person name="Goh K.M."/>
            <person name="Ee R."/>
            <person name="Chan K.-G."/>
            <person name="Chong C.S."/>
        </authorList>
    </citation>
    <scope>NUCLEOTIDE SEQUENCE [LARGE SCALE GENOMIC DNA]</scope>
    <source>
        <strain evidence="2">KMM 6017</strain>
    </source>
</reference>
<evidence type="ECO:0000313" key="2">
    <source>
        <dbReference type="EMBL" id="KYG74561.1"/>
    </source>
</evidence>
<dbReference type="PROSITE" id="PS51257">
    <property type="entry name" value="PROKAR_LIPOPROTEIN"/>
    <property type="match status" value="1"/>
</dbReference>
<accession>A0A150X762</accession>
<dbReference type="NCBIfam" id="NF040945">
    <property type="entry name" value="CCC_membrane"/>
    <property type="match status" value="1"/>
</dbReference>
<dbReference type="InterPro" id="IPR011655">
    <property type="entry name" value="MpPF26"/>
</dbReference>
<sequence>MTTTKPPYSGLTYFLALLSCVLFFFGGIAIVFAVIAFFMAKKALKLNEEQPEVYANIRQIKKARVFAIIGIILNLIIVGVTIWTLYTIGWEAWSEEFVRRWNEGLQNR</sequence>
<dbReference type="Pfam" id="PF07666">
    <property type="entry name" value="MpPF26"/>
    <property type="match status" value="1"/>
</dbReference>
<evidence type="ECO:0000313" key="3">
    <source>
        <dbReference type="Proteomes" id="UP000075583"/>
    </source>
</evidence>
<protein>
    <recommendedName>
        <fullName evidence="4">DUF4190 domain-containing protein</fullName>
    </recommendedName>
</protein>
<organism evidence="2 3">
    <name type="scientific">Roseivirga ehrenbergii (strain DSM 102268 / JCM 13514 / KCTC 12282 / NCIMB 14502 / KMM 6017)</name>
    <dbReference type="NCBI Taxonomy" id="279360"/>
    <lineage>
        <taxon>Bacteria</taxon>
        <taxon>Pseudomonadati</taxon>
        <taxon>Bacteroidota</taxon>
        <taxon>Cytophagia</taxon>
        <taxon>Cytophagales</taxon>
        <taxon>Roseivirgaceae</taxon>
        <taxon>Roseivirga</taxon>
    </lineage>
</organism>
<keyword evidence="1" id="KW-1133">Transmembrane helix</keyword>
<evidence type="ECO:0000256" key="1">
    <source>
        <dbReference type="SAM" id="Phobius"/>
    </source>
</evidence>
<dbReference type="EMBL" id="LQZQ01000045">
    <property type="protein sequence ID" value="KYG74561.1"/>
    <property type="molecule type" value="Genomic_DNA"/>
</dbReference>
<comment type="caution">
    <text evidence="2">The sequence shown here is derived from an EMBL/GenBank/DDBJ whole genome shotgun (WGS) entry which is preliminary data.</text>
</comment>
<gene>
    <name evidence="2" type="ORF">MB14_04950</name>
</gene>
<proteinExistence type="predicted"/>
<feature type="transmembrane region" description="Helical" evidence="1">
    <location>
        <begin position="65"/>
        <end position="86"/>
    </location>
</feature>
<name>A0A150X762_ROSEK</name>
<dbReference type="Proteomes" id="UP000075583">
    <property type="component" value="Unassembled WGS sequence"/>
</dbReference>
<dbReference type="STRING" id="279360.MB14_04950"/>
<keyword evidence="1" id="KW-0472">Membrane</keyword>
<dbReference type="RefSeq" id="WP_062591708.1">
    <property type="nucleotide sequence ID" value="NZ_LQZQ01000045.1"/>
</dbReference>
<keyword evidence="3" id="KW-1185">Reference proteome</keyword>
<feature type="transmembrane region" description="Helical" evidence="1">
    <location>
        <begin position="12"/>
        <end position="40"/>
    </location>
</feature>